<evidence type="ECO:0000259" key="7">
    <source>
        <dbReference type="Pfam" id="PF00955"/>
    </source>
</evidence>
<evidence type="ECO:0000256" key="4">
    <source>
        <dbReference type="ARBA" id="ARBA00023136"/>
    </source>
</evidence>
<dbReference type="Gene3D" id="1.10.287.570">
    <property type="entry name" value="Helical hairpin bin"/>
    <property type="match status" value="1"/>
</dbReference>
<accession>A0ABR4LUU1</accession>
<comment type="subcellular location">
    <subcellularLocation>
        <location evidence="1">Membrane</location>
        <topology evidence="1">Multi-pass membrane protein</topology>
    </subcellularLocation>
</comment>
<feature type="domain" description="Bicarbonate transporter-like transmembrane" evidence="7">
    <location>
        <begin position="265"/>
        <end position="587"/>
    </location>
</feature>
<dbReference type="Pfam" id="PF00955">
    <property type="entry name" value="HCO3_cotransp"/>
    <property type="match status" value="2"/>
</dbReference>
<keyword evidence="3 6" id="KW-1133">Transmembrane helix</keyword>
<dbReference type="GeneID" id="98146146"/>
<protein>
    <submittedName>
        <fullName evidence="8">HCO3 transporter family-domain-containing protein</fullName>
    </submittedName>
</protein>
<keyword evidence="4 6" id="KW-0472">Membrane</keyword>
<dbReference type="PANTHER" id="PTHR11453">
    <property type="entry name" value="ANION EXCHANGE PROTEIN"/>
    <property type="match status" value="1"/>
</dbReference>
<dbReference type="Proteomes" id="UP001610432">
    <property type="component" value="Unassembled WGS sequence"/>
</dbReference>
<feature type="transmembrane region" description="Helical" evidence="6">
    <location>
        <begin position="266"/>
        <end position="286"/>
    </location>
</feature>
<organism evidence="8 9">
    <name type="scientific">Aspergillus lucknowensis</name>
    <dbReference type="NCBI Taxonomy" id="176173"/>
    <lineage>
        <taxon>Eukaryota</taxon>
        <taxon>Fungi</taxon>
        <taxon>Dikarya</taxon>
        <taxon>Ascomycota</taxon>
        <taxon>Pezizomycotina</taxon>
        <taxon>Eurotiomycetes</taxon>
        <taxon>Eurotiomycetidae</taxon>
        <taxon>Eurotiales</taxon>
        <taxon>Aspergillaceae</taxon>
        <taxon>Aspergillus</taxon>
        <taxon>Aspergillus subgen. Nidulantes</taxon>
    </lineage>
</organism>
<feature type="transmembrane region" description="Helical" evidence="6">
    <location>
        <begin position="391"/>
        <end position="413"/>
    </location>
</feature>
<reference evidence="8 9" key="1">
    <citation type="submission" date="2024-07" db="EMBL/GenBank/DDBJ databases">
        <title>Section-level genome sequencing and comparative genomics of Aspergillus sections Usti and Cavernicolus.</title>
        <authorList>
            <consortium name="Lawrence Berkeley National Laboratory"/>
            <person name="Nybo J.L."/>
            <person name="Vesth T.C."/>
            <person name="Theobald S."/>
            <person name="Frisvad J.C."/>
            <person name="Larsen T.O."/>
            <person name="Kjaerboelling I."/>
            <person name="Rothschild-Mancinelli K."/>
            <person name="Lyhne E.K."/>
            <person name="Kogle M.E."/>
            <person name="Barry K."/>
            <person name="Clum A."/>
            <person name="Na H."/>
            <person name="Ledsgaard L."/>
            <person name="Lin J."/>
            <person name="Lipzen A."/>
            <person name="Kuo A."/>
            <person name="Riley R."/>
            <person name="Mondo S."/>
            <person name="Labutti K."/>
            <person name="Haridas S."/>
            <person name="Pangalinan J."/>
            <person name="Salamov A.A."/>
            <person name="Simmons B.A."/>
            <person name="Magnuson J.K."/>
            <person name="Chen J."/>
            <person name="Drula E."/>
            <person name="Henrissat B."/>
            <person name="Wiebenga A."/>
            <person name="Lubbers R.J."/>
            <person name="Gomes A.C."/>
            <person name="Macurrencykelacurrency M.R."/>
            <person name="Stajich J."/>
            <person name="Grigoriev I.V."/>
            <person name="Mortensen U.H."/>
            <person name="De Vries R.P."/>
            <person name="Baker S.E."/>
            <person name="Andersen M.R."/>
        </authorList>
    </citation>
    <scope>NUCLEOTIDE SEQUENCE [LARGE SCALE GENOMIC DNA]</scope>
    <source>
        <strain evidence="8 9">CBS 449.75</strain>
    </source>
</reference>
<name>A0ABR4LUU1_9EURO</name>
<feature type="transmembrane region" description="Helical" evidence="6">
    <location>
        <begin position="351"/>
        <end position="370"/>
    </location>
</feature>
<evidence type="ECO:0000313" key="9">
    <source>
        <dbReference type="Proteomes" id="UP001610432"/>
    </source>
</evidence>
<feature type="transmembrane region" description="Helical" evidence="6">
    <location>
        <begin position="531"/>
        <end position="549"/>
    </location>
</feature>
<dbReference type="InterPro" id="IPR003020">
    <property type="entry name" value="HCO3_transpt_euk"/>
</dbReference>
<dbReference type="RefSeq" id="XP_070887220.1">
    <property type="nucleotide sequence ID" value="XM_071031074.1"/>
</dbReference>
<proteinExistence type="predicted"/>
<feature type="transmembrane region" description="Helical" evidence="6">
    <location>
        <begin position="555"/>
        <end position="572"/>
    </location>
</feature>
<evidence type="ECO:0000313" key="8">
    <source>
        <dbReference type="EMBL" id="KAL2868241.1"/>
    </source>
</evidence>
<evidence type="ECO:0000256" key="3">
    <source>
        <dbReference type="ARBA" id="ARBA00022989"/>
    </source>
</evidence>
<evidence type="ECO:0000256" key="5">
    <source>
        <dbReference type="SAM" id="MobiDB-lite"/>
    </source>
</evidence>
<feature type="region of interest" description="Disordered" evidence="5">
    <location>
        <begin position="596"/>
        <end position="618"/>
    </location>
</feature>
<dbReference type="InterPro" id="IPR011531">
    <property type="entry name" value="HCO3_transpt-like_TM_dom"/>
</dbReference>
<evidence type="ECO:0000256" key="1">
    <source>
        <dbReference type="ARBA" id="ARBA00004141"/>
    </source>
</evidence>
<feature type="transmembrane region" description="Helical" evidence="6">
    <location>
        <begin position="474"/>
        <end position="498"/>
    </location>
</feature>
<feature type="domain" description="Bicarbonate transporter-like transmembrane" evidence="7">
    <location>
        <begin position="95"/>
        <end position="254"/>
    </location>
</feature>
<evidence type="ECO:0000256" key="6">
    <source>
        <dbReference type="SAM" id="Phobius"/>
    </source>
</evidence>
<feature type="transmembrane region" description="Helical" evidence="6">
    <location>
        <begin position="202"/>
        <end position="221"/>
    </location>
</feature>
<dbReference type="PANTHER" id="PTHR11453:SF82">
    <property type="entry name" value="BORON TRANSPORTER 1"/>
    <property type="match status" value="1"/>
</dbReference>
<dbReference type="EMBL" id="JBFXLQ010000014">
    <property type="protein sequence ID" value="KAL2868241.1"/>
    <property type="molecule type" value="Genomic_DNA"/>
</dbReference>
<feature type="compositionally biased region" description="Polar residues" evidence="5">
    <location>
        <begin position="1"/>
        <end position="10"/>
    </location>
</feature>
<comment type="caution">
    <text evidence="8">The sequence shown here is derived from an EMBL/GenBank/DDBJ whole genome shotgun (WGS) entry which is preliminary data.</text>
</comment>
<feature type="compositionally biased region" description="Polar residues" evidence="5">
    <location>
        <begin position="54"/>
        <end position="81"/>
    </location>
</feature>
<feature type="transmembrane region" description="Helical" evidence="6">
    <location>
        <begin position="158"/>
        <end position="182"/>
    </location>
</feature>
<keyword evidence="9" id="KW-1185">Reference proteome</keyword>
<feature type="region of interest" description="Disordered" evidence="5">
    <location>
        <begin position="1"/>
        <end position="81"/>
    </location>
</feature>
<gene>
    <name evidence="8" type="ORF">BJX67DRAFT_371362</name>
</gene>
<sequence length="658" mass="73151">MESPSQTPSSHGPLRLSPGPNFHTSSSPPTSEHAQRRSWRSPSKLFASRRPSATVRTQVAGCSSNEPHGASEVSTARDYTQGEGSTTEAKWWRIRFFRGMIDDVKRRAPYYWSDWADAWDYRVVPATVYMYFANILPALAFSLDMFEKTHQSYGVNEVLLASVLGAVVFSLFAAQPLVIVGVTGPITVFNYTVYDIVSPRGTPYLAFIWSLVMHWILAITNACNALTYVTRFSCDIFGFYVAFIYLQKGIQVLTRQWGFAGETSAYLSITVALLVLMAAWICGELGNSSLFQRYVRKFLEDYGTPLTIVFFTGFVHIGHMRSVEVATLPTTKAFFPTADRGWLVQFWDIEVGDIFLAIPFAFLLTILFYFDHNVSSLIAQGTEFPLRKPAGFHWDLWLLGLTTFIAGILGIPFPNGLIPQAPFHTAALCVTRNITDEDDTNKGKTIRITDHVVEQRVSNLAQGILTLGTMSGPLLIVLHLIPQGVMAGLFFVMGVQALQGNGITQKLVFLARDRDLTPRSEPLKRLERRSAIWAFVILELIGFGGTFAITQTIAAIGFPVIILFLIPVRSFLLPRWFTQEELSVLDGPTASPFTMESVGGVYGHTPSPHDTDQHYGGGGRVLIPAELETTPPLVENDIEMGVYEHQARRRAHTGSRSN</sequence>
<keyword evidence="2 6" id="KW-0812">Transmembrane</keyword>
<evidence type="ECO:0000256" key="2">
    <source>
        <dbReference type="ARBA" id="ARBA00022692"/>
    </source>
</evidence>
<feature type="transmembrane region" description="Helical" evidence="6">
    <location>
        <begin position="128"/>
        <end position="146"/>
    </location>
</feature>
<feature type="compositionally biased region" description="Polar residues" evidence="5">
    <location>
        <begin position="22"/>
        <end position="32"/>
    </location>
</feature>
<feature type="transmembrane region" description="Helical" evidence="6">
    <location>
        <begin position="298"/>
        <end position="318"/>
    </location>
</feature>